<proteinExistence type="predicted"/>
<dbReference type="EMBL" id="LAVV01010166">
    <property type="protein sequence ID" value="KNZ49445.1"/>
    <property type="molecule type" value="Genomic_DNA"/>
</dbReference>
<dbReference type="OrthoDB" id="2504290at2759"/>
<accession>A0A0L6UNP6</accession>
<name>A0A0L6UNP6_9BASI</name>
<sequence length="138" mass="15717">MNQNQKPILLSEAGFGIISKNLKQPLQLILKNRICGLVLKKDRSGSTKNFHKHLLKVHKLVDPKSSKKIEKVQTYIAKWIKNAKLVPNESLRTAIVYLILDADLPFSVVERKSFQDLVWLLNEQAILGKNLPKCSIMC</sequence>
<comment type="caution">
    <text evidence="1">The sequence shown here is derived from an EMBL/GenBank/DDBJ whole genome shotgun (WGS) entry which is preliminary data.</text>
</comment>
<organism evidence="1 2">
    <name type="scientific">Puccinia sorghi</name>
    <dbReference type="NCBI Taxonomy" id="27349"/>
    <lineage>
        <taxon>Eukaryota</taxon>
        <taxon>Fungi</taxon>
        <taxon>Dikarya</taxon>
        <taxon>Basidiomycota</taxon>
        <taxon>Pucciniomycotina</taxon>
        <taxon>Pucciniomycetes</taxon>
        <taxon>Pucciniales</taxon>
        <taxon>Pucciniaceae</taxon>
        <taxon>Puccinia</taxon>
    </lineage>
</organism>
<dbReference type="VEuPathDB" id="FungiDB:VP01_4g8"/>
<evidence type="ECO:0000313" key="1">
    <source>
        <dbReference type="EMBL" id="KNZ49445.1"/>
    </source>
</evidence>
<dbReference type="Proteomes" id="UP000037035">
    <property type="component" value="Unassembled WGS sequence"/>
</dbReference>
<dbReference type="AlphaFoldDB" id="A0A0L6UNP6"/>
<keyword evidence="2" id="KW-1185">Reference proteome</keyword>
<protein>
    <submittedName>
        <fullName evidence="1">Uncharacterized protein</fullName>
    </submittedName>
</protein>
<evidence type="ECO:0000313" key="2">
    <source>
        <dbReference type="Proteomes" id="UP000037035"/>
    </source>
</evidence>
<gene>
    <name evidence="1" type="ORF">VP01_4g8</name>
</gene>
<reference evidence="1 2" key="1">
    <citation type="submission" date="2015-08" db="EMBL/GenBank/DDBJ databases">
        <title>Next Generation Sequencing and Analysis of the Genome of Puccinia sorghi L Schw, the Causal Agent of Maize Common Rust.</title>
        <authorList>
            <person name="Rochi L."/>
            <person name="Burguener G."/>
            <person name="Darino M."/>
            <person name="Turjanski A."/>
            <person name="Kreff E."/>
            <person name="Dieguez M.J."/>
            <person name="Sacco F."/>
        </authorList>
    </citation>
    <scope>NUCLEOTIDE SEQUENCE [LARGE SCALE GENOMIC DNA]</scope>
    <source>
        <strain evidence="1 2">RO10H11247</strain>
    </source>
</reference>